<comment type="caution">
    <text evidence="2">The sequence shown here is derived from an EMBL/GenBank/DDBJ whole genome shotgun (WGS) entry which is preliminary data.</text>
</comment>
<evidence type="ECO:0000313" key="3">
    <source>
        <dbReference type="Proteomes" id="UP000265955"/>
    </source>
</evidence>
<dbReference type="AlphaFoldDB" id="A0A3A3FPA7"/>
<proteinExistence type="predicted"/>
<protein>
    <submittedName>
        <fullName evidence="2">Uncharacterized protein</fullName>
    </submittedName>
</protein>
<evidence type="ECO:0000313" key="2">
    <source>
        <dbReference type="EMBL" id="RJF96335.1"/>
    </source>
</evidence>
<accession>A0A3A3FPA7</accession>
<keyword evidence="3" id="KW-1185">Reference proteome</keyword>
<dbReference type="Proteomes" id="UP000265955">
    <property type="component" value="Unassembled WGS sequence"/>
</dbReference>
<reference evidence="3" key="1">
    <citation type="submission" date="2018-09" db="EMBL/GenBank/DDBJ databases">
        <authorList>
            <person name="Zhu H."/>
        </authorList>
    </citation>
    <scope>NUCLEOTIDE SEQUENCE [LARGE SCALE GENOMIC DNA]</scope>
    <source>
        <strain evidence="3">K1R23-30</strain>
    </source>
</reference>
<organism evidence="2 3">
    <name type="scientific">Noviherbaspirillum saxi</name>
    <dbReference type="NCBI Taxonomy" id="2320863"/>
    <lineage>
        <taxon>Bacteria</taxon>
        <taxon>Pseudomonadati</taxon>
        <taxon>Pseudomonadota</taxon>
        <taxon>Betaproteobacteria</taxon>
        <taxon>Burkholderiales</taxon>
        <taxon>Oxalobacteraceae</taxon>
        <taxon>Noviherbaspirillum</taxon>
    </lineage>
</organism>
<evidence type="ECO:0000256" key="1">
    <source>
        <dbReference type="SAM" id="MobiDB-lite"/>
    </source>
</evidence>
<name>A0A3A3FPA7_9BURK</name>
<dbReference type="OrthoDB" id="5540893at2"/>
<feature type="region of interest" description="Disordered" evidence="1">
    <location>
        <begin position="1"/>
        <end position="21"/>
    </location>
</feature>
<gene>
    <name evidence="2" type="ORF">D3871_21030</name>
</gene>
<sequence>MSEDVRTKEVTTPGGGGDKVSYQPYRDMETAFYKMLTNVFGSVTKLKTAKDAEAISRNNVSYIITPEIVTNSSSPSPFTWPPTKFNVDLTCQITDALGNPVLTKSVSGEGNAEFSEFKSDFSLSGKRASQDALLKMQRVLLEAAELRK</sequence>
<dbReference type="EMBL" id="QYUO01000002">
    <property type="protein sequence ID" value="RJF96335.1"/>
    <property type="molecule type" value="Genomic_DNA"/>
</dbReference>